<dbReference type="AlphaFoldDB" id="A0ABD7XA68"/>
<dbReference type="GO" id="GO:0004527">
    <property type="term" value="F:exonuclease activity"/>
    <property type="evidence" value="ECO:0007669"/>
    <property type="project" value="UniProtKB-KW"/>
</dbReference>
<evidence type="ECO:0000259" key="8">
    <source>
        <dbReference type="PROSITE" id="PS50172"/>
    </source>
</evidence>
<dbReference type="Gene3D" id="3.40.50.10190">
    <property type="entry name" value="BRCT domain"/>
    <property type="match status" value="1"/>
</dbReference>
<evidence type="ECO:0000256" key="5">
    <source>
        <dbReference type="ARBA" id="ARBA00022839"/>
    </source>
</evidence>
<dbReference type="SMART" id="SM00292">
    <property type="entry name" value="BRCT"/>
    <property type="match status" value="1"/>
</dbReference>
<keyword evidence="3" id="KW-0235">DNA replication</keyword>
<dbReference type="Pfam" id="PF00929">
    <property type="entry name" value="RNase_T"/>
    <property type="match status" value="1"/>
</dbReference>
<dbReference type="RefSeq" id="WP_275000755.1">
    <property type="nucleotide sequence ID" value="NZ_CP118742.1"/>
</dbReference>
<dbReference type="GO" id="GO:0006260">
    <property type="term" value="P:DNA replication"/>
    <property type="evidence" value="ECO:0007669"/>
    <property type="project" value="UniProtKB-KW"/>
</dbReference>
<proteinExistence type="predicted"/>
<dbReference type="InterPro" id="IPR001357">
    <property type="entry name" value="BRCT_dom"/>
</dbReference>
<dbReference type="PANTHER" id="PTHR30231">
    <property type="entry name" value="DNA POLYMERASE III SUBUNIT EPSILON"/>
    <property type="match status" value="1"/>
</dbReference>
<keyword evidence="2" id="KW-0548">Nucleotidyltransferase</keyword>
<organism evidence="9 10">
    <name type="scientific">Pediococcus pentosaceus</name>
    <dbReference type="NCBI Taxonomy" id="1255"/>
    <lineage>
        <taxon>Bacteria</taxon>
        <taxon>Bacillati</taxon>
        <taxon>Bacillota</taxon>
        <taxon>Bacilli</taxon>
        <taxon>Lactobacillales</taxon>
        <taxon>Lactobacillaceae</taxon>
        <taxon>Pediococcus</taxon>
    </lineage>
</organism>
<sequence>MYFKVTLSGVEAIKKSDTRIKREKGKSIIDFPDQFTLIDIETTGLDANFDSIIEIGALKVKNDEIVDSLSTLVKPDDPFDLSDFITDLTGITPEMINNDGIDTKSALHKLLDFVEDDLIIGYNVSFDINFIYDNVLNLFGAKFSNNYIDIMRSCRKLTPELKHHRVKDMLKEFEIGTEQKHRALSDCEQEFKIYKCVKDQVINGVGIEEFIKTRKKTPSKNIKLSEITTSKEEFDEDNPFFQSYVAFTGGLDTMVRLDAMQVIKDLGGEPQKNVTKKTNYLLLGNKFYQSQLIDGKSSKYKKALSLKSDGQPIEIITENVFLDIIDEME</sequence>
<dbReference type="FunFam" id="3.30.420.10:FF:000045">
    <property type="entry name" value="3'-5' exonuclease DinG"/>
    <property type="match status" value="1"/>
</dbReference>
<dbReference type="CDD" id="cd17748">
    <property type="entry name" value="BRCT_DNA_ligase_like"/>
    <property type="match status" value="1"/>
</dbReference>
<dbReference type="GO" id="GO:0003887">
    <property type="term" value="F:DNA-directed DNA polymerase activity"/>
    <property type="evidence" value="ECO:0007669"/>
    <property type="project" value="UniProtKB-KW"/>
</dbReference>
<protein>
    <recommendedName>
        <fullName evidence="7">DNA polymerase III polC-type</fullName>
    </recommendedName>
</protein>
<accession>A0ABD7XA68</accession>
<evidence type="ECO:0000256" key="7">
    <source>
        <dbReference type="ARBA" id="ARBA00070925"/>
    </source>
</evidence>
<keyword evidence="5 9" id="KW-0378">Hydrolase</keyword>
<evidence type="ECO:0000256" key="3">
    <source>
        <dbReference type="ARBA" id="ARBA00022705"/>
    </source>
</evidence>
<dbReference type="Gene3D" id="3.30.420.10">
    <property type="entry name" value="Ribonuclease H-like superfamily/Ribonuclease H"/>
    <property type="match status" value="1"/>
</dbReference>
<dbReference type="Pfam" id="PF00533">
    <property type="entry name" value="BRCT"/>
    <property type="match status" value="1"/>
</dbReference>
<dbReference type="NCBIfam" id="TIGR00573">
    <property type="entry name" value="dnaq"/>
    <property type="match status" value="1"/>
</dbReference>
<gene>
    <name evidence="9" type="ORF">PWB86_09885</name>
</gene>
<evidence type="ECO:0000256" key="6">
    <source>
        <dbReference type="ARBA" id="ARBA00022932"/>
    </source>
</evidence>
<keyword evidence="9" id="KW-0614">Plasmid</keyword>
<dbReference type="EMBL" id="CP118742">
    <property type="protein sequence ID" value="WEA58309.1"/>
    <property type="molecule type" value="Genomic_DNA"/>
</dbReference>
<name>A0ABD7XA68_PEDPE</name>
<reference evidence="9 10" key="1">
    <citation type="submission" date="2023-02" db="EMBL/GenBank/DDBJ databases">
        <title>Comparative genomics and fermentation flavor characterization of five lactic acid bacteria reveal flavor biosynthesis metabolic pathways in fermented muskmelon puree.</title>
        <authorList>
            <person name="Yuan L."/>
            <person name="Li M."/>
            <person name="Xu X."/>
            <person name="Lao F."/>
            <person name="Wu J."/>
        </authorList>
    </citation>
    <scope>NUCLEOTIDE SEQUENCE [LARGE SCALE GENOMIC DNA]</scope>
    <source>
        <strain evidence="9 10">Ca-4</strain>
        <plasmid evidence="9 10">unnamed3</plasmid>
    </source>
</reference>
<keyword evidence="6" id="KW-0239">DNA-directed DNA polymerase</keyword>
<dbReference type="Proteomes" id="UP001214131">
    <property type="component" value="Plasmid unnamed3"/>
</dbReference>
<dbReference type="InterPro" id="IPR036397">
    <property type="entry name" value="RNaseH_sf"/>
</dbReference>
<dbReference type="CDD" id="cd06127">
    <property type="entry name" value="DEDDh"/>
    <property type="match status" value="1"/>
</dbReference>
<dbReference type="InterPro" id="IPR012337">
    <property type="entry name" value="RNaseH-like_sf"/>
</dbReference>
<dbReference type="InterPro" id="IPR036420">
    <property type="entry name" value="BRCT_dom_sf"/>
</dbReference>
<evidence type="ECO:0000256" key="2">
    <source>
        <dbReference type="ARBA" id="ARBA00022695"/>
    </source>
</evidence>
<keyword evidence="1" id="KW-0808">Transferase</keyword>
<dbReference type="SUPFAM" id="SSF53098">
    <property type="entry name" value="Ribonuclease H-like"/>
    <property type="match status" value="1"/>
</dbReference>
<evidence type="ECO:0000313" key="9">
    <source>
        <dbReference type="EMBL" id="WEA58309.1"/>
    </source>
</evidence>
<dbReference type="PROSITE" id="PS50172">
    <property type="entry name" value="BRCT"/>
    <property type="match status" value="1"/>
</dbReference>
<dbReference type="InterPro" id="IPR006054">
    <property type="entry name" value="DnaQ"/>
</dbReference>
<keyword evidence="4" id="KW-0540">Nuclease</keyword>
<feature type="domain" description="BRCT" evidence="8">
    <location>
        <begin position="235"/>
        <end position="329"/>
    </location>
</feature>
<evidence type="ECO:0000256" key="4">
    <source>
        <dbReference type="ARBA" id="ARBA00022722"/>
    </source>
</evidence>
<dbReference type="PANTHER" id="PTHR30231:SF41">
    <property type="entry name" value="DNA POLYMERASE III SUBUNIT EPSILON"/>
    <property type="match status" value="1"/>
</dbReference>
<dbReference type="SUPFAM" id="SSF52113">
    <property type="entry name" value="BRCT domain"/>
    <property type="match status" value="1"/>
</dbReference>
<keyword evidence="5 9" id="KW-0269">Exonuclease</keyword>
<evidence type="ECO:0000313" key="10">
    <source>
        <dbReference type="Proteomes" id="UP001214131"/>
    </source>
</evidence>
<geneLocation type="plasmid" evidence="9 10">
    <name>unnamed3</name>
</geneLocation>
<dbReference type="SMART" id="SM00479">
    <property type="entry name" value="EXOIII"/>
    <property type="match status" value="1"/>
</dbReference>
<dbReference type="InterPro" id="IPR013520">
    <property type="entry name" value="Ribonucl_H"/>
</dbReference>
<evidence type="ECO:0000256" key="1">
    <source>
        <dbReference type="ARBA" id="ARBA00022679"/>
    </source>
</evidence>